<gene>
    <name evidence="8" type="ORF">QIS74_11511</name>
</gene>
<feature type="region of interest" description="Disordered" evidence="5">
    <location>
        <begin position="1108"/>
        <end position="1137"/>
    </location>
</feature>
<evidence type="ECO:0000256" key="4">
    <source>
        <dbReference type="PROSITE-ProRule" id="PRU00320"/>
    </source>
</evidence>
<proteinExistence type="predicted"/>
<dbReference type="InterPro" id="IPR006600">
    <property type="entry name" value="HTH_CenpB_DNA-bd_dom"/>
</dbReference>
<evidence type="ECO:0000313" key="9">
    <source>
        <dbReference type="Proteomes" id="UP001327957"/>
    </source>
</evidence>
<evidence type="ECO:0000259" key="6">
    <source>
        <dbReference type="PROSITE" id="PS50960"/>
    </source>
</evidence>
<dbReference type="InterPro" id="IPR007219">
    <property type="entry name" value="XnlR_reg_dom"/>
</dbReference>
<feature type="region of interest" description="Disordered" evidence="5">
    <location>
        <begin position="385"/>
        <end position="411"/>
    </location>
</feature>
<evidence type="ECO:0000256" key="2">
    <source>
        <dbReference type="ARBA" id="ARBA00023125"/>
    </source>
</evidence>
<feature type="DNA-binding region" description="H-T-H motif" evidence="4">
    <location>
        <begin position="22"/>
        <end position="42"/>
    </location>
</feature>
<evidence type="ECO:0000313" key="8">
    <source>
        <dbReference type="EMBL" id="KAK6209927.1"/>
    </source>
</evidence>
<evidence type="ECO:0000256" key="3">
    <source>
        <dbReference type="ARBA" id="ARBA00023242"/>
    </source>
</evidence>
<dbReference type="InterPro" id="IPR009057">
    <property type="entry name" value="Homeodomain-like_sf"/>
</dbReference>
<dbReference type="GO" id="GO:0006351">
    <property type="term" value="P:DNA-templated transcription"/>
    <property type="evidence" value="ECO:0007669"/>
    <property type="project" value="InterPro"/>
</dbReference>
<feature type="domain" description="HTH psq-type" evidence="6">
    <location>
        <begin position="1"/>
        <end position="46"/>
    </location>
</feature>
<dbReference type="GO" id="GO:0005634">
    <property type="term" value="C:nucleus"/>
    <property type="evidence" value="ECO:0007669"/>
    <property type="project" value="UniProtKB-SubCell"/>
</dbReference>
<evidence type="ECO:0000259" key="7">
    <source>
        <dbReference type="PROSITE" id="PS51253"/>
    </source>
</evidence>
<dbReference type="Proteomes" id="UP001327957">
    <property type="component" value="Unassembled WGS sequence"/>
</dbReference>
<dbReference type="CDD" id="cd12148">
    <property type="entry name" value="fungal_TF_MHR"/>
    <property type="match status" value="1"/>
</dbReference>
<keyword evidence="3 4" id="KW-0539">Nucleus</keyword>
<keyword evidence="9" id="KW-1185">Reference proteome</keyword>
<dbReference type="PROSITE" id="PS51253">
    <property type="entry name" value="HTH_CENPB"/>
    <property type="match status" value="1"/>
</dbReference>
<dbReference type="PROSITE" id="PS50960">
    <property type="entry name" value="HTH_PSQ"/>
    <property type="match status" value="1"/>
</dbReference>
<dbReference type="InterPro" id="IPR004875">
    <property type="entry name" value="DDE_SF_endonuclease_dom"/>
</dbReference>
<dbReference type="Pfam" id="PF05225">
    <property type="entry name" value="HTH_psq"/>
    <property type="match status" value="1"/>
</dbReference>
<dbReference type="Gene3D" id="3.30.420.10">
    <property type="entry name" value="Ribonuclease H-like superfamily/Ribonuclease H"/>
    <property type="match status" value="1"/>
</dbReference>
<dbReference type="AlphaFoldDB" id="A0AAV9SYQ7"/>
<dbReference type="Gene3D" id="1.10.10.60">
    <property type="entry name" value="Homeodomain-like"/>
    <property type="match status" value="1"/>
</dbReference>
<keyword evidence="2 4" id="KW-0238">DNA-binding</keyword>
<protein>
    <recommendedName>
        <fullName evidence="10">Transposase</fullName>
    </recommendedName>
</protein>
<evidence type="ECO:0000256" key="5">
    <source>
        <dbReference type="SAM" id="MobiDB-lite"/>
    </source>
</evidence>
<dbReference type="PANTHER" id="PTHR19303">
    <property type="entry name" value="TRANSPOSON"/>
    <property type="match status" value="1"/>
</dbReference>
<evidence type="ECO:0008006" key="10">
    <source>
        <dbReference type="Google" id="ProtNLM"/>
    </source>
</evidence>
<dbReference type="InterPro" id="IPR050863">
    <property type="entry name" value="CenT-Element_Derived"/>
</dbReference>
<dbReference type="InterPro" id="IPR007889">
    <property type="entry name" value="HTH_Psq"/>
</dbReference>
<dbReference type="Pfam" id="PF03184">
    <property type="entry name" value="DDE_1"/>
    <property type="match status" value="1"/>
</dbReference>
<dbReference type="Pfam" id="PF04082">
    <property type="entry name" value="Fungal_trans"/>
    <property type="match status" value="1"/>
</dbReference>
<dbReference type="SUPFAM" id="SSF46689">
    <property type="entry name" value="Homeodomain-like"/>
    <property type="match status" value="1"/>
</dbReference>
<dbReference type="SMART" id="SM00674">
    <property type="entry name" value="CENPB"/>
    <property type="match status" value="1"/>
</dbReference>
<dbReference type="GO" id="GO:0003677">
    <property type="term" value="F:DNA binding"/>
    <property type="evidence" value="ECO:0007669"/>
    <property type="project" value="UniProtKB-UniRule"/>
</dbReference>
<dbReference type="EMBL" id="JASAOK010000047">
    <property type="protein sequence ID" value="KAK6209927.1"/>
    <property type="molecule type" value="Genomic_DNA"/>
</dbReference>
<sequence length="1164" mass="130286">MSQYTEDEVNQALEAISNGQSIRKAAQQYGVPRTTLQHRLQGTQTRASAFSDLQRLTVSQEAKLAEWVRIQHALGLPPTHQQVKLFAERILHAMGDTQPIGRGWMQAFIRRNPSVKVQRSRPIDSRRVNGASTEVIRDWFKHLAMPEIISIKPANRYNMDETGILEGQGSNGLVLGMSETKSVRKKQPGSRAWVSIIECISALGHRLHPLIIYKGMTVQQQWFPLDLGPYEGWQFTATENGWTTDATAVEWLQKVFIPQTVPQGKEEVRLLILDGHGSHTTTDFMWLCYINNIHLLFLPPHTSHVLQPLDQSVFGPLKAAYRKELGYLSHWNDSTVVGKRNFLGCYYKAALAGMTIKNIRSGWKWTGLWPVSMAKPLMSSLLLPTTPKPSASSDQVSKGQSGGKEGREAEGWASASSAVVWSTPRKMKDLAGQLKLFTELDNDASTQRLLFMKVKKGFSEQSYKLATAQQQLELLQAQITNTAVRKRRVVQLDPNTKFATILDVQKAQVEAGEREDDAEKALGVAIPRQTPEITEHACSRTQTSDRYGEKEEQAPGLFIGPSNSFSFLKEASDSVRAATRSSSPLSHPNAQSELQFLSTSLTTATTNTENVGDMTQFYIPSKAAGYRIIGDFLEHAATGEPLFRTPSDNLLKEIIFNPDQVTHKAWVVYVNYIMLAQVSTEKAGPGNQAEKFRRNVRIALNDSSIFLEPREINVQALTLLAFHGEDYASLNLSWMLVGHACRQAEALGLHASTHPDSESRQRSLFIFWLLFIVDKSCSLAFGRSPFLPVSLYQDVPLPDFGHMLKFQPHTDAHFTDSQTVSKPSHFGAHFFTKGVELAKIMGLIIDLLSPGPSAVSRQEIRTQLEQWYEATMKVLNETVETERQSLEASQRQEMYLGLNSLRFQYLHIVVILLKGDESSGHLRLEAAREALFLLPSVVSNWSSVYNGVIWHLLYYPFISFFVVFENLVHNHHRQSSIAIDRDLKLLSTTVSYFESMRAQMRLLATLCSRLERVAAVFLQLAKNQISQQTPCSKNDGIGNPSSVEHPFCSTSTVFTRLGDGNGVTDTHMGKEDSINKNQSEAGPVFWDDAEFENFLSWLPADTFATGPFTGRGHNEAAPLDATTSTTDVPSLEGPRGRKRTLDATFDWFSWDAFYSDTDLGQRVP</sequence>
<organism evidence="8 9">
    <name type="scientific">Colletotrichum tabaci</name>
    <dbReference type="NCBI Taxonomy" id="1209068"/>
    <lineage>
        <taxon>Eukaryota</taxon>
        <taxon>Fungi</taxon>
        <taxon>Dikarya</taxon>
        <taxon>Ascomycota</taxon>
        <taxon>Pezizomycotina</taxon>
        <taxon>Sordariomycetes</taxon>
        <taxon>Hypocreomycetidae</taxon>
        <taxon>Glomerellales</taxon>
        <taxon>Glomerellaceae</taxon>
        <taxon>Colletotrichum</taxon>
        <taxon>Colletotrichum destructivum species complex</taxon>
    </lineage>
</organism>
<dbReference type="GO" id="GO:0008270">
    <property type="term" value="F:zinc ion binding"/>
    <property type="evidence" value="ECO:0007669"/>
    <property type="project" value="InterPro"/>
</dbReference>
<dbReference type="PANTHER" id="PTHR19303:SF74">
    <property type="entry name" value="POGO TRANSPOSABLE ELEMENT WITH KRAB DOMAIN"/>
    <property type="match status" value="1"/>
</dbReference>
<reference evidence="8 9" key="1">
    <citation type="submission" date="2023-04" db="EMBL/GenBank/DDBJ databases">
        <title>Colletotrichum tabacum stain YC1 causing leaf anthracnose on Nicotiana tabacum(L.) cv.</title>
        <authorList>
            <person name="Ji Z."/>
            <person name="Wang M."/>
            <person name="Zhang J."/>
            <person name="Wang N."/>
            <person name="Zhou Z."/>
        </authorList>
    </citation>
    <scope>NUCLEOTIDE SEQUENCE [LARGE SCALE GENOMIC DNA]</scope>
    <source>
        <strain evidence="8 9">YC1</strain>
    </source>
</reference>
<dbReference type="Pfam" id="PF03221">
    <property type="entry name" value="HTH_Tnp_Tc5"/>
    <property type="match status" value="1"/>
</dbReference>
<comment type="caution">
    <text evidence="8">The sequence shown here is derived from an EMBL/GenBank/DDBJ whole genome shotgun (WGS) entry which is preliminary data.</text>
</comment>
<accession>A0AAV9SYQ7</accession>
<comment type="subcellular location">
    <subcellularLocation>
        <location evidence="1 4">Nucleus</location>
    </subcellularLocation>
</comment>
<name>A0AAV9SYQ7_9PEZI</name>
<evidence type="ECO:0000256" key="1">
    <source>
        <dbReference type="ARBA" id="ARBA00004123"/>
    </source>
</evidence>
<dbReference type="SMART" id="SM00906">
    <property type="entry name" value="Fungal_trans"/>
    <property type="match status" value="1"/>
</dbReference>
<feature type="domain" description="HTH CENPB-type" evidence="7">
    <location>
        <begin position="48"/>
        <end position="118"/>
    </location>
</feature>
<dbReference type="InterPro" id="IPR036397">
    <property type="entry name" value="RNaseH_sf"/>
</dbReference>